<reference evidence="2 3" key="1">
    <citation type="submission" date="2019-05" db="EMBL/GenBank/DDBJ databases">
        <authorList>
            <consortium name="Science for Life Laboratories"/>
        </authorList>
    </citation>
    <scope>NUCLEOTIDE SEQUENCE [LARGE SCALE GENOMIC DNA]</scope>
    <source>
        <strain evidence="2">Soil9</strain>
    </source>
</reference>
<dbReference type="KEGG" id="gms:SOIL9_56230"/>
<evidence type="ECO:0000256" key="1">
    <source>
        <dbReference type="SAM" id="SignalP"/>
    </source>
</evidence>
<keyword evidence="3" id="KW-1185">Reference proteome</keyword>
<organism evidence="2 3">
    <name type="scientific">Gemmata massiliana</name>
    <dbReference type="NCBI Taxonomy" id="1210884"/>
    <lineage>
        <taxon>Bacteria</taxon>
        <taxon>Pseudomonadati</taxon>
        <taxon>Planctomycetota</taxon>
        <taxon>Planctomycetia</taxon>
        <taxon>Gemmatales</taxon>
        <taxon>Gemmataceae</taxon>
        <taxon>Gemmata</taxon>
    </lineage>
</organism>
<gene>
    <name evidence="2" type="ORF">SOIL9_56230</name>
</gene>
<feature type="chain" id="PRO_5026997595" evidence="1">
    <location>
        <begin position="27"/>
        <end position="61"/>
    </location>
</feature>
<dbReference type="EMBL" id="LR593886">
    <property type="protein sequence ID" value="VTR92091.1"/>
    <property type="molecule type" value="Genomic_DNA"/>
</dbReference>
<dbReference type="Proteomes" id="UP000464178">
    <property type="component" value="Chromosome"/>
</dbReference>
<evidence type="ECO:0000313" key="2">
    <source>
        <dbReference type="EMBL" id="VTR92091.1"/>
    </source>
</evidence>
<dbReference type="RefSeq" id="WP_162667005.1">
    <property type="nucleotide sequence ID" value="NZ_LR593886.1"/>
</dbReference>
<keyword evidence="1" id="KW-0732">Signal</keyword>
<proteinExistence type="predicted"/>
<feature type="signal peptide" evidence="1">
    <location>
        <begin position="1"/>
        <end position="26"/>
    </location>
</feature>
<sequence>MTIGAQYSPVLALLQSVAGSASPVLAQAAAAPPVSPEMAILLGAAAAGIDTHLGQTIDALA</sequence>
<protein>
    <submittedName>
        <fullName evidence="2">Uncharacterized protein</fullName>
    </submittedName>
</protein>
<accession>A0A6P2CT35</accession>
<dbReference type="AlphaFoldDB" id="A0A6P2CT35"/>
<evidence type="ECO:0000313" key="3">
    <source>
        <dbReference type="Proteomes" id="UP000464178"/>
    </source>
</evidence>
<name>A0A6P2CT35_9BACT</name>